<evidence type="ECO:0000256" key="1">
    <source>
        <dbReference type="SAM" id="Phobius"/>
    </source>
</evidence>
<dbReference type="EMBL" id="NCKW01020479">
    <property type="protein sequence ID" value="POM57843.1"/>
    <property type="molecule type" value="Genomic_DNA"/>
</dbReference>
<accession>A0A2P4WX11</accession>
<dbReference type="Proteomes" id="UP000237271">
    <property type="component" value="Unassembled WGS sequence"/>
</dbReference>
<feature type="transmembrane region" description="Helical" evidence="1">
    <location>
        <begin position="22"/>
        <end position="42"/>
    </location>
</feature>
<evidence type="ECO:0000313" key="2">
    <source>
        <dbReference type="EMBL" id="POM57843.1"/>
    </source>
</evidence>
<comment type="caution">
    <text evidence="2">The sequence shown here is derived from an EMBL/GenBank/DDBJ whole genome shotgun (WGS) entry which is preliminary data.</text>
</comment>
<organism evidence="2 3">
    <name type="scientific">Phytophthora palmivora</name>
    <dbReference type="NCBI Taxonomy" id="4796"/>
    <lineage>
        <taxon>Eukaryota</taxon>
        <taxon>Sar</taxon>
        <taxon>Stramenopiles</taxon>
        <taxon>Oomycota</taxon>
        <taxon>Peronosporomycetes</taxon>
        <taxon>Peronosporales</taxon>
        <taxon>Peronosporaceae</taxon>
        <taxon>Phytophthora</taxon>
    </lineage>
</organism>
<reference evidence="2 3" key="1">
    <citation type="journal article" date="2017" name="Genome Biol. Evol.">
        <title>Phytophthora megakarya and P. palmivora, closely related causal agents of cacao black pod rot, underwent increases in genome sizes and gene numbers by different mechanisms.</title>
        <authorList>
            <person name="Ali S.S."/>
            <person name="Shao J."/>
            <person name="Lary D.J."/>
            <person name="Kronmiller B."/>
            <person name="Shen D."/>
            <person name="Strem M.D."/>
            <person name="Amoako-Attah I."/>
            <person name="Akrofi A.Y."/>
            <person name="Begoude B.A."/>
            <person name="Ten Hoopen G.M."/>
            <person name="Coulibaly K."/>
            <person name="Kebe B.I."/>
            <person name="Melnick R.L."/>
            <person name="Guiltinan M.J."/>
            <person name="Tyler B.M."/>
            <person name="Meinhardt L.W."/>
            <person name="Bailey B.A."/>
        </authorList>
    </citation>
    <scope>NUCLEOTIDE SEQUENCE [LARGE SCALE GENOMIC DNA]</scope>
    <source>
        <strain evidence="3">sbr112.9</strain>
    </source>
</reference>
<keyword evidence="1" id="KW-0812">Transmembrane</keyword>
<proteinExistence type="predicted"/>
<dbReference type="AlphaFoldDB" id="A0A2P4WX11"/>
<dbReference type="OrthoDB" id="166650at2759"/>
<evidence type="ECO:0000313" key="3">
    <source>
        <dbReference type="Proteomes" id="UP000237271"/>
    </source>
</evidence>
<name>A0A2P4WX11_9STRA</name>
<keyword evidence="1" id="KW-1133">Transmembrane helix</keyword>
<gene>
    <name evidence="2" type="ORF">PHPALM_37591</name>
</gene>
<keyword evidence="1" id="KW-0472">Membrane</keyword>
<sequence>MFERWGETLTVDFTHQEPRQPYLPTLIVYCWCVGCLAVTTATSRGIPAFDFMCLNENPVLFNAILEYSKETFKLERNQDRGDRQRLCRMAGFKRLLPKS</sequence>
<protein>
    <submittedName>
        <fullName evidence="2">Uncharacterized protein</fullName>
    </submittedName>
</protein>
<keyword evidence="3" id="KW-1185">Reference proteome</keyword>